<sequence>MAGTADKAAAFARNGGAKAKAGATKLYAIASDPAVQAKAKQLFEDGKRLYQAATGPEAKRFYRQAATVVKKVRRK</sequence>
<keyword evidence="2" id="KW-1185">Reference proteome</keyword>
<reference evidence="2" key="1">
    <citation type="submission" date="2018-04" db="EMBL/GenBank/DDBJ databases">
        <authorList>
            <person name="Liu S."/>
            <person name="Wang Z."/>
            <person name="Li J."/>
        </authorList>
    </citation>
    <scope>NUCLEOTIDE SEQUENCE [LARGE SCALE GENOMIC DNA]</scope>
    <source>
        <strain evidence="2">622</strain>
    </source>
</reference>
<gene>
    <name evidence="1" type="ORF">DF223_12665</name>
</gene>
<dbReference type="AlphaFoldDB" id="A0A2U1TC21"/>
<comment type="caution">
    <text evidence="1">The sequence shown here is derived from an EMBL/GenBank/DDBJ whole genome shotgun (WGS) entry which is preliminary data.</text>
</comment>
<evidence type="ECO:0000313" key="2">
    <source>
        <dbReference type="Proteomes" id="UP000244962"/>
    </source>
</evidence>
<organism evidence="1 2">
    <name type="scientific">Mycetocola zhujimingii</name>
    <dbReference type="NCBI Taxonomy" id="2079792"/>
    <lineage>
        <taxon>Bacteria</taxon>
        <taxon>Bacillati</taxon>
        <taxon>Actinomycetota</taxon>
        <taxon>Actinomycetes</taxon>
        <taxon>Micrococcales</taxon>
        <taxon>Microbacteriaceae</taxon>
        <taxon>Mycetocola</taxon>
    </lineage>
</organism>
<evidence type="ECO:0000313" key="1">
    <source>
        <dbReference type="EMBL" id="PWC06438.1"/>
    </source>
</evidence>
<name>A0A2U1TC21_9MICO</name>
<dbReference type="Proteomes" id="UP000244962">
    <property type="component" value="Unassembled WGS sequence"/>
</dbReference>
<accession>A0A2U1TC21</accession>
<dbReference type="EMBL" id="QEFB01000013">
    <property type="protein sequence ID" value="PWC06438.1"/>
    <property type="molecule type" value="Genomic_DNA"/>
</dbReference>
<protein>
    <submittedName>
        <fullName evidence="1">Uncharacterized protein</fullName>
    </submittedName>
</protein>
<proteinExistence type="predicted"/>